<dbReference type="CDD" id="cd11297">
    <property type="entry name" value="PIN_LabA-like_N_1"/>
    <property type="match status" value="1"/>
</dbReference>
<evidence type="ECO:0000259" key="1">
    <source>
        <dbReference type="Pfam" id="PF01936"/>
    </source>
</evidence>
<comment type="caution">
    <text evidence="2">The sequence shown here is derived from an EMBL/GenBank/DDBJ whole genome shotgun (WGS) entry which is preliminary data.</text>
</comment>
<organism evidence="2 3">
    <name type="scientific">Roseovarius bejariae</name>
    <dbReference type="NCBI Taxonomy" id="2576383"/>
    <lineage>
        <taxon>Bacteria</taxon>
        <taxon>Pseudomonadati</taxon>
        <taxon>Pseudomonadota</taxon>
        <taxon>Alphaproteobacteria</taxon>
        <taxon>Rhodobacterales</taxon>
        <taxon>Roseobacteraceae</taxon>
        <taxon>Roseovarius</taxon>
    </lineage>
</organism>
<dbReference type="InterPro" id="IPR021139">
    <property type="entry name" value="NYN"/>
</dbReference>
<protein>
    <submittedName>
        <fullName evidence="2">NYN domain-containing protein</fullName>
    </submittedName>
</protein>
<accession>A0A844CI44</accession>
<proteinExistence type="predicted"/>
<feature type="domain" description="NYN" evidence="1">
    <location>
        <begin position="5"/>
        <end position="128"/>
    </location>
</feature>
<dbReference type="RefSeq" id="WP_154149897.1">
    <property type="nucleotide sequence ID" value="NZ_SZWE01000001.1"/>
</dbReference>
<name>A0A844CI44_9RHOB</name>
<dbReference type="OrthoDB" id="9783963at2"/>
<gene>
    <name evidence="2" type="ORF">FDP25_06065</name>
</gene>
<dbReference type="PANTHER" id="PTHR35811">
    <property type="entry name" value="SLR1870 PROTEIN"/>
    <property type="match status" value="1"/>
</dbReference>
<evidence type="ECO:0000313" key="2">
    <source>
        <dbReference type="EMBL" id="MRU14991.1"/>
    </source>
</evidence>
<sequence>MATPRVAVLVDGDNVSAKFAESIHEAADSLGRVDVARVYAAVDKPSEWQTMPGFRCMGAGVGKNAADLLLSIDAMELALEQGIECFVVSSSDNDFTHLAQRLRERGLYVLGLGEEKAPVMFRAACSSFKLLTNEPPAKCVANLNGGASAFDCEIRKVIATNSQNGSGVSIVQLATLMRQKHGTKISEYPEKTWRRYLSKRPALYDLDPKGAEAKVRFRPDGFYQH</sequence>
<dbReference type="AlphaFoldDB" id="A0A844CI44"/>
<dbReference type="GO" id="GO:0004540">
    <property type="term" value="F:RNA nuclease activity"/>
    <property type="evidence" value="ECO:0007669"/>
    <property type="project" value="InterPro"/>
</dbReference>
<dbReference type="Pfam" id="PF01936">
    <property type="entry name" value="NYN"/>
    <property type="match status" value="1"/>
</dbReference>
<reference evidence="2 3" key="1">
    <citation type="submission" date="2019-05" db="EMBL/GenBank/DDBJ databases">
        <title>Roseovarius bejariae sp. nov., a moderately halophylic bacterium isolated from a saline soil in Rambla Salada (Murcia).</title>
        <authorList>
            <person name="Castro D.J."/>
            <person name="Gomez-Altuve A."/>
            <person name="Reina J.C."/>
            <person name="Rodriguez M."/>
            <person name="Sampedro I."/>
            <person name="Llamas I."/>
            <person name="Martinez-Checa F."/>
        </authorList>
    </citation>
    <scope>NUCLEOTIDE SEQUENCE [LARGE SCALE GENOMIC DNA]</scope>
    <source>
        <strain evidence="2 3">A21</strain>
    </source>
</reference>
<keyword evidence="3" id="KW-1185">Reference proteome</keyword>
<dbReference type="Proteomes" id="UP000564704">
    <property type="component" value="Unassembled WGS sequence"/>
</dbReference>
<dbReference type="Gene3D" id="3.40.50.1010">
    <property type="entry name" value="5'-nuclease"/>
    <property type="match status" value="1"/>
</dbReference>
<evidence type="ECO:0000313" key="3">
    <source>
        <dbReference type="Proteomes" id="UP000564704"/>
    </source>
</evidence>
<dbReference type="EMBL" id="SZWE01000001">
    <property type="protein sequence ID" value="MRU14991.1"/>
    <property type="molecule type" value="Genomic_DNA"/>
</dbReference>
<dbReference type="PANTHER" id="PTHR35811:SF1">
    <property type="entry name" value="HTH OST-TYPE DOMAIN-CONTAINING PROTEIN"/>
    <property type="match status" value="1"/>
</dbReference>